<comment type="similarity">
    <text evidence="1 6">Belongs to the peptidase S1B family.</text>
</comment>
<evidence type="ECO:0000256" key="1">
    <source>
        <dbReference type="ARBA" id="ARBA00008764"/>
    </source>
</evidence>
<comment type="caution">
    <text evidence="9">The sequence shown here is derived from an EMBL/GenBank/DDBJ whole genome shotgun (WGS) entry which is preliminary data.</text>
</comment>
<keyword evidence="2 6" id="KW-0645">Protease</keyword>
<gene>
    <name evidence="9" type="ORF">I4Q42_19465</name>
</gene>
<keyword evidence="5 6" id="KW-0720">Serine protease</keyword>
<dbReference type="EC" id="3.4.21.-" evidence="6"/>
<evidence type="ECO:0000256" key="2">
    <source>
        <dbReference type="ARBA" id="ARBA00022670"/>
    </source>
</evidence>
<reference evidence="9 10" key="1">
    <citation type="submission" date="2020-11" db="EMBL/GenBank/DDBJ databases">
        <title>genome sequence of strain KACC 18849.</title>
        <authorList>
            <person name="Gao J."/>
            <person name="Zhang X."/>
        </authorList>
    </citation>
    <scope>NUCLEOTIDE SEQUENCE [LARGE SCALE GENOMIC DNA]</scope>
    <source>
        <strain evidence="9 10">KACC 18849</strain>
    </source>
</reference>
<dbReference type="RefSeq" id="WP_198577756.1">
    <property type="nucleotide sequence ID" value="NZ_JADWOX010000016.1"/>
</dbReference>
<proteinExistence type="inferred from homology"/>
<keyword evidence="3" id="KW-0732">Signal</keyword>
<feature type="region of interest" description="Disordered" evidence="8">
    <location>
        <begin position="362"/>
        <end position="384"/>
    </location>
</feature>
<dbReference type="Proteomes" id="UP000639859">
    <property type="component" value="Unassembled WGS sequence"/>
</dbReference>
<evidence type="ECO:0000256" key="7">
    <source>
        <dbReference type="SAM" id="Coils"/>
    </source>
</evidence>
<evidence type="ECO:0000313" key="10">
    <source>
        <dbReference type="Proteomes" id="UP000639859"/>
    </source>
</evidence>
<keyword evidence="10" id="KW-1185">Reference proteome</keyword>
<keyword evidence="4 6" id="KW-0378">Hydrolase</keyword>
<dbReference type="InterPro" id="IPR009003">
    <property type="entry name" value="Peptidase_S1_PA"/>
</dbReference>
<dbReference type="InterPro" id="IPR043504">
    <property type="entry name" value="Peptidase_S1_PA_chymotrypsin"/>
</dbReference>
<keyword evidence="7" id="KW-0175">Coiled coil</keyword>
<dbReference type="PRINTS" id="PR00839">
    <property type="entry name" value="V8PROTEASE"/>
</dbReference>
<accession>A0ABS0T209</accession>
<dbReference type="Pfam" id="PF13365">
    <property type="entry name" value="Trypsin_2"/>
    <property type="match status" value="1"/>
</dbReference>
<dbReference type="SUPFAM" id="SSF50494">
    <property type="entry name" value="Trypsin-like serine proteases"/>
    <property type="match status" value="1"/>
</dbReference>
<feature type="region of interest" description="Disordered" evidence="8">
    <location>
        <begin position="1"/>
        <end position="31"/>
    </location>
</feature>
<evidence type="ECO:0000256" key="8">
    <source>
        <dbReference type="SAM" id="MobiDB-lite"/>
    </source>
</evidence>
<dbReference type="EMBL" id="JADWOX010000016">
    <property type="protein sequence ID" value="MBI1685854.1"/>
    <property type="molecule type" value="Genomic_DNA"/>
</dbReference>
<dbReference type="Gene3D" id="2.40.10.10">
    <property type="entry name" value="Trypsin-like serine proteases"/>
    <property type="match status" value="2"/>
</dbReference>
<feature type="coiled-coil region" evidence="7">
    <location>
        <begin position="435"/>
        <end position="476"/>
    </location>
</feature>
<evidence type="ECO:0000256" key="5">
    <source>
        <dbReference type="ARBA" id="ARBA00022825"/>
    </source>
</evidence>
<name>A0ABS0T209_9CAUL</name>
<protein>
    <recommendedName>
        <fullName evidence="6">Serine protease</fullName>
        <ecNumber evidence="6">3.4.21.-</ecNumber>
    </recommendedName>
</protein>
<dbReference type="InterPro" id="IPR008256">
    <property type="entry name" value="Peptidase_S1B"/>
</dbReference>
<evidence type="ECO:0000256" key="3">
    <source>
        <dbReference type="ARBA" id="ARBA00022729"/>
    </source>
</evidence>
<evidence type="ECO:0000313" key="9">
    <source>
        <dbReference type="EMBL" id="MBI1685854.1"/>
    </source>
</evidence>
<evidence type="ECO:0000256" key="6">
    <source>
        <dbReference type="RuleBase" id="RU004296"/>
    </source>
</evidence>
<organism evidence="9 10">
    <name type="scientific">Caulobacter hibisci</name>
    <dbReference type="NCBI Taxonomy" id="2035993"/>
    <lineage>
        <taxon>Bacteria</taxon>
        <taxon>Pseudomonadati</taxon>
        <taxon>Pseudomonadota</taxon>
        <taxon>Alphaproteobacteria</taxon>
        <taxon>Caulobacterales</taxon>
        <taxon>Caulobacteraceae</taxon>
        <taxon>Caulobacter</taxon>
    </lineage>
</organism>
<evidence type="ECO:0000256" key="4">
    <source>
        <dbReference type="ARBA" id="ARBA00022801"/>
    </source>
</evidence>
<sequence>MADKKTPSEALGESAVRSATDRATDPLFVPHPDSLPERLSGAEALGGDTYSELLESICGTTDDSQPVEQYNGALGVTTAFVGAHQAHACQVQWNANLASIYTNPGTVNGVRWGSGTMIADDILLTCGHLFDQTGGGWERPRVNGTTNIISPQDIARNMHLNFNFQVDPAGNPRAEQSFPILELLEYRLGGLDMAICRIGGNPGAIFGRALVSTTDAASPDMICVIGHPAGQRKRIEAGPTTAIDGNLIRYNDIDTLGGNSGSGIWRASDGRIVGVHTNGGCNAASPAGGGSNFGQRIAAVIAVSPTLQRITRPIVKLKVLDDPIATLKVRDDLKLKVVDDPISTLKFRDDGIPKRKVLDDVKQPGLDKIPGGENKSAGFDDPGRFDPGRVVINPAVLNRALPEGAQARPFILSTPHHSEAWNGTASATPTGQDEAAQVEAALGQLAEHIAAAEAELQQLDNQYRQLLAHYQALVGQGG</sequence>